<protein>
    <recommendedName>
        <fullName evidence="4">Lipoprotein</fullName>
    </recommendedName>
</protein>
<accession>A0ABW8JP98</accession>
<comment type="caution">
    <text evidence="2">The sequence shown here is derived from an EMBL/GenBank/DDBJ whole genome shotgun (WGS) entry which is preliminary data.</text>
</comment>
<proteinExistence type="predicted"/>
<evidence type="ECO:0000256" key="1">
    <source>
        <dbReference type="SAM" id="SignalP"/>
    </source>
</evidence>
<dbReference type="PROSITE" id="PS51257">
    <property type="entry name" value="PROKAR_LIPOPROTEIN"/>
    <property type="match status" value="1"/>
</dbReference>
<feature type="signal peptide" evidence="1">
    <location>
        <begin position="1"/>
        <end position="31"/>
    </location>
</feature>
<dbReference type="RefSeq" id="WP_404630057.1">
    <property type="nucleotide sequence ID" value="NZ_JADIKM010000001.1"/>
</dbReference>
<evidence type="ECO:0000313" key="3">
    <source>
        <dbReference type="Proteomes" id="UP001620460"/>
    </source>
</evidence>
<organism evidence="2 3">
    <name type="scientific">Dyella ginsengisoli</name>
    <dbReference type="NCBI Taxonomy" id="363848"/>
    <lineage>
        <taxon>Bacteria</taxon>
        <taxon>Pseudomonadati</taxon>
        <taxon>Pseudomonadota</taxon>
        <taxon>Gammaproteobacteria</taxon>
        <taxon>Lysobacterales</taxon>
        <taxon>Rhodanobacteraceae</taxon>
        <taxon>Dyella</taxon>
    </lineage>
</organism>
<evidence type="ECO:0008006" key="4">
    <source>
        <dbReference type="Google" id="ProtNLM"/>
    </source>
</evidence>
<evidence type="ECO:0000313" key="2">
    <source>
        <dbReference type="EMBL" id="MFK2902943.1"/>
    </source>
</evidence>
<sequence>MRNNHAKRIGTIAIGTSALLALALGACTSRAATPGTLDDAALLAYAKQPWDKATLMHTTVELGRHHGQRVVAEYPCGDVCPQYTARVIHYELADGASCDSVGGVEQEVLMPVAITVRPKTFCFPKVLVDAKLHYTR</sequence>
<keyword evidence="1" id="KW-0732">Signal</keyword>
<reference evidence="2 3" key="1">
    <citation type="submission" date="2020-10" db="EMBL/GenBank/DDBJ databases">
        <title>Phylogeny of dyella-like bacteria.</title>
        <authorList>
            <person name="Fu J."/>
        </authorList>
    </citation>
    <scope>NUCLEOTIDE SEQUENCE [LARGE SCALE GENOMIC DNA]</scope>
    <source>
        <strain evidence="2 3">Gsoil3046</strain>
    </source>
</reference>
<dbReference type="Proteomes" id="UP001620460">
    <property type="component" value="Unassembled WGS sequence"/>
</dbReference>
<gene>
    <name evidence="2" type="ORF">ISP17_03135</name>
</gene>
<feature type="chain" id="PRO_5047424675" description="Lipoprotein" evidence="1">
    <location>
        <begin position="32"/>
        <end position="136"/>
    </location>
</feature>
<dbReference type="EMBL" id="JADIKM010000001">
    <property type="protein sequence ID" value="MFK2902943.1"/>
    <property type="molecule type" value="Genomic_DNA"/>
</dbReference>
<keyword evidence="3" id="KW-1185">Reference proteome</keyword>
<name>A0ABW8JP98_9GAMM</name>